<feature type="region of interest" description="Disordered" evidence="5">
    <location>
        <begin position="1"/>
        <end position="207"/>
    </location>
</feature>
<evidence type="ECO:0000313" key="8">
    <source>
        <dbReference type="Proteomes" id="UP000005222"/>
    </source>
</evidence>
<dbReference type="EMBL" id="FO082051">
    <property type="protein sequence ID" value="CCE81911.1"/>
    <property type="molecule type" value="Genomic_DNA"/>
</dbReference>
<dbReference type="HOGENOM" id="CLU_019193_0_0_1"/>
<feature type="compositionally biased region" description="Basic and acidic residues" evidence="5">
    <location>
        <begin position="54"/>
        <end position="63"/>
    </location>
</feature>
<dbReference type="Proteomes" id="UP000005222">
    <property type="component" value="Chromosome I"/>
</dbReference>
<feature type="compositionally biased region" description="Polar residues" evidence="5">
    <location>
        <begin position="64"/>
        <end position="94"/>
    </location>
</feature>
<feature type="compositionally biased region" description="Polar residues" evidence="5">
    <location>
        <begin position="153"/>
        <end position="162"/>
    </location>
</feature>
<dbReference type="OMA" id="EEMHGYI"/>
<dbReference type="PANTHER" id="PTHR46515">
    <property type="entry name" value="TATA ELEMENT MODULATORY FACTOR TMF1"/>
    <property type="match status" value="1"/>
</dbReference>
<dbReference type="Pfam" id="PF12325">
    <property type="entry name" value="TMF_TATA_bd"/>
    <property type="match status" value="1"/>
</dbReference>
<comment type="subcellular location">
    <subcellularLocation>
        <location evidence="1">Golgi apparatus</location>
    </subcellularLocation>
</comment>
<evidence type="ECO:0000259" key="6">
    <source>
        <dbReference type="Pfam" id="PF12325"/>
    </source>
</evidence>
<keyword evidence="2" id="KW-0333">Golgi apparatus</keyword>
<dbReference type="AlphaFoldDB" id="G8YFG2"/>
<dbReference type="GO" id="GO:0005783">
    <property type="term" value="C:endoplasmic reticulum"/>
    <property type="evidence" value="ECO:0007669"/>
    <property type="project" value="TreeGrafter"/>
</dbReference>
<dbReference type="InterPro" id="IPR052602">
    <property type="entry name" value="Growth_transcription_reg"/>
</dbReference>
<evidence type="ECO:0000256" key="3">
    <source>
        <dbReference type="ARBA" id="ARBA00023054"/>
    </source>
</evidence>
<feature type="coiled-coil region" evidence="4">
    <location>
        <begin position="665"/>
        <end position="765"/>
    </location>
</feature>
<dbReference type="PANTHER" id="PTHR46515:SF1">
    <property type="entry name" value="TATA ELEMENT MODULATORY FACTOR"/>
    <property type="match status" value="1"/>
</dbReference>
<dbReference type="OrthoDB" id="74178at2759"/>
<keyword evidence="8" id="KW-1185">Reference proteome</keyword>
<feature type="compositionally biased region" description="Basic and acidic residues" evidence="5">
    <location>
        <begin position="126"/>
        <end position="152"/>
    </location>
</feature>
<gene>
    <name evidence="7" type="primary">Piso0_002590</name>
    <name evidence="7" type="ORF">GNLVRS01_PISO0I13494g</name>
</gene>
<feature type="coiled-coil region" evidence="4">
    <location>
        <begin position="469"/>
        <end position="535"/>
    </location>
</feature>
<feature type="compositionally biased region" description="Basic and acidic residues" evidence="5">
    <location>
        <begin position="190"/>
        <end position="207"/>
    </location>
</feature>
<dbReference type="GO" id="GO:0005794">
    <property type="term" value="C:Golgi apparatus"/>
    <property type="evidence" value="ECO:0007669"/>
    <property type="project" value="UniProtKB-SubCell"/>
</dbReference>
<feature type="compositionally biased region" description="Polar residues" evidence="5">
    <location>
        <begin position="42"/>
        <end position="53"/>
    </location>
</feature>
<dbReference type="eggNOG" id="KOG4673">
    <property type="taxonomic scope" value="Eukaryota"/>
</dbReference>
<dbReference type="FunCoup" id="G8YFG2">
    <property type="interactions" value="849"/>
</dbReference>
<protein>
    <submittedName>
        <fullName evidence="7">Piso0_002590 protein</fullName>
    </submittedName>
</protein>
<evidence type="ECO:0000256" key="5">
    <source>
        <dbReference type="SAM" id="MobiDB-lite"/>
    </source>
</evidence>
<organism evidence="7 8">
    <name type="scientific">Pichia sorbitophila (strain ATCC MYA-4447 / BCRC 22081 / CBS 7064 / NBRC 10061 / NRRL Y-12695)</name>
    <name type="common">Hybrid yeast</name>
    <dbReference type="NCBI Taxonomy" id="559304"/>
    <lineage>
        <taxon>Eukaryota</taxon>
        <taxon>Fungi</taxon>
        <taxon>Dikarya</taxon>
        <taxon>Ascomycota</taxon>
        <taxon>Saccharomycotina</taxon>
        <taxon>Pichiomycetes</taxon>
        <taxon>Debaryomycetaceae</taxon>
        <taxon>Millerozyma</taxon>
    </lineage>
</organism>
<evidence type="ECO:0000256" key="4">
    <source>
        <dbReference type="SAM" id="Coils"/>
    </source>
</evidence>
<feature type="domain" description="TATA element modulatory factor 1 TATA binding" evidence="6">
    <location>
        <begin position="654"/>
        <end position="765"/>
    </location>
</feature>
<proteinExistence type="predicted"/>
<feature type="compositionally biased region" description="Polar residues" evidence="5">
    <location>
        <begin position="637"/>
        <end position="651"/>
    </location>
</feature>
<reference evidence="7 8" key="1">
    <citation type="journal article" date="2012" name="G3 (Bethesda)">
        <title>Pichia sorbitophila, an interspecies yeast hybrid reveals early steps of genome resolution following polyploidization.</title>
        <authorList>
            <person name="Leh Louis V."/>
            <person name="Despons L."/>
            <person name="Friedrich A."/>
            <person name="Martin T."/>
            <person name="Durrens P."/>
            <person name="Casaregola S."/>
            <person name="Neuveglise C."/>
            <person name="Fairhead C."/>
            <person name="Marck C."/>
            <person name="Cruz J.A."/>
            <person name="Straub M.L."/>
            <person name="Kugler V."/>
            <person name="Sacerdot C."/>
            <person name="Uzunov Z."/>
            <person name="Thierry A."/>
            <person name="Weiss S."/>
            <person name="Bleykasten C."/>
            <person name="De Montigny J."/>
            <person name="Jacques N."/>
            <person name="Jung P."/>
            <person name="Lemaire M."/>
            <person name="Mallet S."/>
            <person name="Morel G."/>
            <person name="Richard G.F."/>
            <person name="Sarkar A."/>
            <person name="Savel G."/>
            <person name="Schacherer J."/>
            <person name="Seret M.L."/>
            <person name="Talla E."/>
            <person name="Samson G."/>
            <person name="Jubin C."/>
            <person name="Poulain J."/>
            <person name="Vacherie B."/>
            <person name="Barbe V."/>
            <person name="Pelletier E."/>
            <person name="Sherman D.J."/>
            <person name="Westhof E."/>
            <person name="Weissenbach J."/>
            <person name="Baret P.V."/>
            <person name="Wincker P."/>
            <person name="Gaillardin C."/>
            <person name="Dujon B."/>
            <person name="Souciet J.L."/>
        </authorList>
    </citation>
    <scope>NUCLEOTIDE SEQUENCE [LARGE SCALE GENOMIC DNA]</scope>
    <source>
        <strain evidence="8">ATCC MYA-4447 / BCRC 22081 / CBS 7064 / NBRC 10061 / NRRL Y-12695</strain>
    </source>
</reference>
<feature type="region of interest" description="Disordered" evidence="5">
    <location>
        <begin position="632"/>
        <end position="653"/>
    </location>
</feature>
<name>G8YFG2_PICSO</name>
<accession>G8YFG2</accession>
<evidence type="ECO:0000313" key="7">
    <source>
        <dbReference type="EMBL" id="CCE81911.1"/>
    </source>
</evidence>
<evidence type="ECO:0000256" key="1">
    <source>
        <dbReference type="ARBA" id="ARBA00004555"/>
    </source>
</evidence>
<dbReference type="Pfam" id="PF12329">
    <property type="entry name" value="TMF_DNA_bd"/>
    <property type="match status" value="1"/>
</dbReference>
<feature type="compositionally biased region" description="Basic and acidic residues" evidence="5">
    <location>
        <begin position="32"/>
        <end position="41"/>
    </location>
</feature>
<keyword evidence="3 4" id="KW-0175">Coiled coil</keyword>
<evidence type="ECO:0000256" key="2">
    <source>
        <dbReference type="ARBA" id="ARBA00023034"/>
    </source>
</evidence>
<feature type="compositionally biased region" description="Low complexity" evidence="5">
    <location>
        <begin position="111"/>
        <end position="124"/>
    </location>
</feature>
<dbReference type="InterPro" id="IPR022091">
    <property type="entry name" value="TMF_TATA-bd"/>
</dbReference>
<feature type="region of interest" description="Disordered" evidence="5">
    <location>
        <begin position="388"/>
        <end position="407"/>
    </location>
</feature>
<dbReference type="STRING" id="559304.G8YFG2"/>
<dbReference type="InParanoid" id="G8YFG2"/>
<dbReference type="InterPro" id="IPR022092">
    <property type="entry name" value="TMF_DNA-bd"/>
</dbReference>
<sequence>MEMNNSDKEKLPVSEAETGPSISEEITVPSYQKEEDSKSIEGQDQTPVENSNSPKDRTEENQKESQQNSTENDQDQLNTKPDTSDNNSNAITDNKSSKKSKKRLTLQERLALAAKGKKTTTAPADNNKKQSSDSEAIDEKKNSQPVGEHELKTTTNTSSDINNHPEGNVSQTTKDIPTESKLPPRSTSLKKRDDSETKHLREQMKKKDETIAQLMEEGQKLSVKELKLNEAIKKLKASNTDLESSLEDYSKKLEENSSKLRALESFLGSEKLKSLDSLKQSYTDLKSKISSNEDEHNKYTDLESKYDELRAIHEEEVKLRVEVAKELEDLKIHVNMLKNQHHLEIKAKETIIEEYKEKLNRTREDTTDEIARLESKIEDLRIEKETLSNSNSITHEDDSRQKTSGDVDFSNLSRNHEILQKQYLVAQENWKLLESSLLKKIEALKSLLDQSKKTQTKLSSELITTRDSLEKKSTSYESLLNELSILRKEREDLMLQNEIKANDVSNLQSNLEKIRKIYNSDLQKLQDQVKKLKANEELSQTGEDKSQSFSDIKAPDMSYPEISISQENTHVTDDENSFLNTPANLSDINFGESSRTPALSKENSGFFDRFSRSSISSVKGLKDDTNISNAELHHSSRSNSFSGPQSGTVADNFSSNNSNSHILLINKMSSNIKRLEVELNSLRDENQVLVNDKERAQQEYLKSLSKHEEISSLKKHVADLESELQAKSVKEQTMLELIGEKSEKVEELTADVQDLKEIVRSQVQEIVSLQTMPKD</sequence>
<feature type="compositionally biased region" description="Basic and acidic residues" evidence="5">
    <location>
        <begin position="1"/>
        <end position="12"/>
    </location>
</feature>
<feature type="compositionally biased region" description="Basic and acidic residues" evidence="5">
    <location>
        <begin position="394"/>
        <end position="405"/>
    </location>
</feature>